<dbReference type="PRINTS" id="PR00059">
    <property type="entry name" value="RIBOSOMALL6"/>
</dbReference>
<reference evidence="6 7" key="1">
    <citation type="submission" date="2014-04" db="EMBL/GenBank/DDBJ databases">
        <authorList>
            <consortium name="DOE Joint Genome Institute"/>
            <person name="Kuo A."/>
            <person name="Kohler A."/>
            <person name="Nagy L.G."/>
            <person name="Floudas D."/>
            <person name="Copeland A."/>
            <person name="Barry K.W."/>
            <person name="Cichocki N."/>
            <person name="Veneault-Fourrey C."/>
            <person name="LaButti K."/>
            <person name="Lindquist E.A."/>
            <person name="Lipzen A."/>
            <person name="Lundell T."/>
            <person name="Morin E."/>
            <person name="Murat C."/>
            <person name="Sun H."/>
            <person name="Tunlid A."/>
            <person name="Henrissat B."/>
            <person name="Grigoriev I.V."/>
            <person name="Hibbett D.S."/>
            <person name="Martin F."/>
            <person name="Nordberg H.P."/>
            <person name="Cantor M.N."/>
            <person name="Hua S.X."/>
        </authorList>
    </citation>
    <scope>NUCLEOTIDE SEQUENCE [LARGE SCALE GENOMIC DNA]</scope>
    <source>
        <strain evidence="6 7">Foug A</strain>
    </source>
</reference>
<keyword evidence="7" id="KW-1185">Reference proteome</keyword>
<dbReference type="InParanoid" id="A0A0C3ALU8"/>
<name>A0A0C3ALU8_9AGAM</name>
<keyword evidence="2 4" id="KW-0689">Ribosomal protein</keyword>
<dbReference type="AlphaFoldDB" id="A0A0C3ALU8"/>
<dbReference type="Proteomes" id="UP000053989">
    <property type="component" value="Unassembled WGS sequence"/>
</dbReference>
<dbReference type="SUPFAM" id="SSF56053">
    <property type="entry name" value="Ribosomal protein L6"/>
    <property type="match status" value="2"/>
</dbReference>
<dbReference type="PANTHER" id="PTHR11655">
    <property type="entry name" value="60S/50S RIBOSOMAL PROTEIN L6/L9"/>
    <property type="match status" value="1"/>
</dbReference>
<dbReference type="PROSITE" id="PS00525">
    <property type="entry name" value="RIBOSOMAL_L6_1"/>
    <property type="match status" value="1"/>
</dbReference>
<dbReference type="FunCoup" id="A0A0C3ALU8">
    <property type="interactions" value="218"/>
</dbReference>
<dbReference type="GO" id="GO:0019843">
    <property type="term" value="F:rRNA binding"/>
    <property type="evidence" value="ECO:0007669"/>
    <property type="project" value="InterPro"/>
</dbReference>
<feature type="domain" description="Large ribosomal subunit protein uL6 alpha-beta" evidence="5">
    <location>
        <begin position="118"/>
        <end position="198"/>
    </location>
</feature>
<evidence type="ECO:0000256" key="1">
    <source>
        <dbReference type="ARBA" id="ARBA00009356"/>
    </source>
</evidence>
<evidence type="ECO:0000259" key="5">
    <source>
        <dbReference type="Pfam" id="PF00347"/>
    </source>
</evidence>
<dbReference type="OrthoDB" id="540873at2759"/>
<dbReference type="Gene3D" id="3.90.930.12">
    <property type="entry name" value="Ribosomal protein L6, alpha-beta domain"/>
    <property type="match status" value="2"/>
</dbReference>
<keyword evidence="3 4" id="KW-0687">Ribonucleoprotein</keyword>
<evidence type="ECO:0000313" key="7">
    <source>
        <dbReference type="Proteomes" id="UP000053989"/>
    </source>
</evidence>
<reference evidence="7" key="2">
    <citation type="submission" date="2015-01" db="EMBL/GenBank/DDBJ databases">
        <title>Evolutionary Origins and Diversification of the Mycorrhizal Mutualists.</title>
        <authorList>
            <consortium name="DOE Joint Genome Institute"/>
            <consortium name="Mycorrhizal Genomics Consortium"/>
            <person name="Kohler A."/>
            <person name="Kuo A."/>
            <person name="Nagy L.G."/>
            <person name="Floudas D."/>
            <person name="Copeland A."/>
            <person name="Barry K.W."/>
            <person name="Cichocki N."/>
            <person name="Veneault-Fourrey C."/>
            <person name="LaButti K."/>
            <person name="Lindquist E.A."/>
            <person name="Lipzen A."/>
            <person name="Lundell T."/>
            <person name="Morin E."/>
            <person name="Murat C."/>
            <person name="Riley R."/>
            <person name="Ohm R."/>
            <person name="Sun H."/>
            <person name="Tunlid A."/>
            <person name="Henrissat B."/>
            <person name="Grigoriev I.V."/>
            <person name="Hibbett D.S."/>
            <person name="Martin F."/>
        </authorList>
    </citation>
    <scope>NUCLEOTIDE SEQUENCE [LARGE SCALE GENOMIC DNA]</scope>
    <source>
        <strain evidence="7">Foug A</strain>
    </source>
</reference>
<dbReference type="STRING" id="1036808.A0A0C3ALU8"/>
<sequence length="213" mass="23154">MSLRTSFGNTVRRFSSTTRACGHTSNIGKTPIPIPPNVTLTPSPTSLAVNGPLGSTSVPLEPYMQLTFPQPNVLNISIENAEVKKQRSMWGLTRTLISNAVVGMTEGFTLPIYLVGVGYRAALEEDPRGTIDGGSGQRLNMKLGHSHNVYVPIPPHIKAEVSSPTKIVLSCSDKHLLGLFAAKIRKWRPPEPYKGKGVFVGNETIRLKAIKKK</sequence>
<dbReference type="GO" id="GO:0003735">
    <property type="term" value="F:structural constituent of ribosome"/>
    <property type="evidence" value="ECO:0007669"/>
    <property type="project" value="InterPro"/>
</dbReference>
<dbReference type="PANTHER" id="PTHR11655:SF14">
    <property type="entry name" value="LARGE RIBOSOMAL SUBUNIT PROTEIN UL6M"/>
    <property type="match status" value="1"/>
</dbReference>
<dbReference type="EMBL" id="KN822020">
    <property type="protein sequence ID" value="KIM65927.1"/>
    <property type="molecule type" value="Genomic_DNA"/>
</dbReference>
<comment type="similarity">
    <text evidence="1 4">Belongs to the universal ribosomal protein uL6 family.</text>
</comment>
<protein>
    <recommendedName>
        <fullName evidence="5">Large ribosomal subunit protein uL6 alpha-beta domain-containing protein</fullName>
    </recommendedName>
</protein>
<dbReference type="HOGENOM" id="CLU_065464_1_0_1"/>
<organism evidence="6 7">
    <name type="scientific">Scleroderma citrinum Foug A</name>
    <dbReference type="NCBI Taxonomy" id="1036808"/>
    <lineage>
        <taxon>Eukaryota</taxon>
        <taxon>Fungi</taxon>
        <taxon>Dikarya</taxon>
        <taxon>Basidiomycota</taxon>
        <taxon>Agaricomycotina</taxon>
        <taxon>Agaricomycetes</taxon>
        <taxon>Agaricomycetidae</taxon>
        <taxon>Boletales</taxon>
        <taxon>Sclerodermatineae</taxon>
        <taxon>Sclerodermataceae</taxon>
        <taxon>Scleroderma</taxon>
    </lineage>
</organism>
<dbReference type="Pfam" id="PF00347">
    <property type="entry name" value="Ribosomal_L6"/>
    <property type="match status" value="1"/>
</dbReference>
<proteinExistence type="inferred from homology"/>
<dbReference type="InterPro" id="IPR020040">
    <property type="entry name" value="Ribosomal_uL6_a/b-dom"/>
</dbReference>
<evidence type="ECO:0000256" key="3">
    <source>
        <dbReference type="ARBA" id="ARBA00023274"/>
    </source>
</evidence>
<accession>A0A0C3ALU8</accession>
<evidence type="ECO:0000256" key="4">
    <source>
        <dbReference type="RuleBase" id="RU003869"/>
    </source>
</evidence>
<dbReference type="InterPro" id="IPR000702">
    <property type="entry name" value="Ribosomal_uL6-like"/>
</dbReference>
<evidence type="ECO:0000313" key="6">
    <source>
        <dbReference type="EMBL" id="KIM65927.1"/>
    </source>
</evidence>
<evidence type="ECO:0000256" key="2">
    <source>
        <dbReference type="ARBA" id="ARBA00022980"/>
    </source>
</evidence>
<dbReference type="InterPro" id="IPR036789">
    <property type="entry name" value="Ribosomal_uL6-like_a/b-dom_sf"/>
</dbReference>
<dbReference type="PIRSF" id="PIRSF002162">
    <property type="entry name" value="Ribosomal_L6"/>
    <property type="match status" value="1"/>
</dbReference>
<dbReference type="GO" id="GO:0005762">
    <property type="term" value="C:mitochondrial large ribosomal subunit"/>
    <property type="evidence" value="ECO:0007669"/>
    <property type="project" value="TreeGrafter"/>
</dbReference>
<dbReference type="InterPro" id="IPR002358">
    <property type="entry name" value="Ribosomal_uL6_CS"/>
</dbReference>
<dbReference type="InterPro" id="IPR019906">
    <property type="entry name" value="Ribosomal_uL6_bac-type"/>
</dbReference>
<dbReference type="GO" id="GO:0006412">
    <property type="term" value="P:translation"/>
    <property type="evidence" value="ECO:0007669"/>
    <property type="project" value="InterPro"/>
</dbReference>
<gene>
    <name evidence="6" type="ORF">SCLCIDRAFT_111750</name>
</gene>